<keyword evidence="2" id="KW-1185">Reference proteome</keyword>
<proteinExistence type="predicted"/>
<dbReference type="RefSeq" id="WP_281372315.1">
    <property type="nucleotide sequence ID" value="NZ_JACIBX010000010.1"/>
</dbReference>
<dbReference type="Proteomes" id="UP000576152">
    <property type="component" value="Unassembled WGS sequence"/>
</dbReference>
<dbReference type="InterPro" id="IPR013785">
    <property type="entry name" value="Aldolase_TIM"/>
</dbReference>
<gene>
    <name evidence="1" type="ORF">FHS00_002651</name>
</gene>
<evidence type="ECO:0000313" key="1">
    <source>
        <dbReference type="EMBL" id="MBB3713050.1"/>
    </source>
</evidence>
<organism evidence="1 2">
    <name type="scientific">Limimaricola variabilis</name>
    <dbReference type="NCBI Taxonomy" id="1492771"/>
    <lineage>
        <taxon>Bacteria</taxon>
        <taxon>Pseudomonadati</taxon>
        <taxon>Pseudomonadota</taxon>
        <taxon>Alphaproteobacteria</taxon>
        <taxon>Rhodobacterales</taxon>
        <taxon>Paracoccaceae</taxon>
        <taxon>Limimaricola</taxon>
    </lineage>
</organism>
<name>A0ABR6HR72_9RHOB</name>
<protein>
    <submittedName>
        <fullName evidence="1">Transaldolase</fullName>
    </submittedName>
</protein>
<dbReference type="SUPFAM" id="SSF51569">
    <property type="entry name" value="Aldolase"/>
    <property type="match status" value="1"/>
</dbReference>
<dbReference type="Gene3D" id="3.20.20.70">
    <property type="entry name" value="Aldolase class I"/>
    <property type="match status" value="1"/>
</dbReference>
<comment type="caution">
    <text evidence="1">The sequence shown here is derived from an EMBL/GenBank/DDBJ whole genome shotgun (WGS) entry which is preliminary data.</text>
</comment>
<reference evidence="1 2" key="1">
    <citation type="submission" date="2020-08" db="EMBL/GenBank/DDBJ databases">
        <title>Genomic Encyclopedia of Type Strains, Phase III (KMG-III): the genomes of soil and plant-associated and newly described type strains.</title>
        <authorList>
            <person name="Whitman W."/>
        </authorList>
    </citation>
    <scope>NUCLEOTIDE SEQUENCE [LARGE SCALE GENOMIC DNA]</scope>
    <source>
        <strain evidence="1 2">CECT 8572</strain>
    </source>
</reference>
<dbReference type="EMBL" id="JACIBX010000010">
    <property type="protein sequence ID" value="MBB3713050.1"/>
    <property type="molecule type" value="Genomic_DNA"/>
</dbReference>
<evidence type="ECO:0000313" key="2">
    <source>
        <dbReference type="Proteomes" id="UP000576152"/>
    </source>
</evidence>
<accession>A0ABR6HR72</accession>
<sequence length="44" mass="4711">MIASVLDQLREITTAVADTGDLMAMRRYAPVDCTTNPLLVLAGC</sequence>